<gene>
    <name evidence="1" type="ORF">MYCIT1_LOCUS11281</name>
</gene>
<keyword evidence="2" id="KW-1185">Reference proteome</keyword>
<dbReference type="EMBL" id="CAVNYO010000138">
    <property type="protein sequence ID" value="CAK5268183.1"/>
    <property type="molecule type" value="Genomic_DNA"/>
</dbReference>
<name>A0AAD2H2E4_9AGAR</name>
<dbReference type="Proteomes" id="UP001295794">
    <property type="component" value="Unassembled WGS sequence"/>
</dbReference>
<feature type="non-terminal residue" evidence="1">
    <location>
        <position position="1"/>
    </location>
</feature>
<proteinExistence type="predicted"/>
<sequence>RLIDRSGVLGSWHSVTRGRVYAYWKSLMTVPDIISMLVVDGGALEPFGLRRFQGKSPALVLKYELSI</sequence>
<accession>A0AAD2H2E4</accession>
<organism evidence="1 2">
    <name type="scientific">Mycena citricolor</name>
    <dbReference type="NCBI Taxonomy" id="2018698"/>
    <lineage>
        <taxon>Eukaryota</taxon>
        <taxon>Fungi</taxon>
        <taxon>Dikarya</taxon>
        <taxon>Basidiomycota</taxon>
        <taxon>Agaricomycotina</taxon>
        <taxon>Agaricomycetes</taxon>
        <taxon>Agaricomycetidae</taxon>
        <taxon>Agaricales</taxon>
        <taxon>Marasmiineae</taxon>
        <taxon>Mycenaceae</taxon>
        <taxon>Mycena</taxon>
    </lineage>
</organism>
<comment type="caution">
    <text evidence="1">The sequence shown here is derived from an EMBL/GenBank/DDBJ whole genome shotgun (WGS) entry which is preliminary data.</text>
</comment>
<dbReference type="AlphaFoldDB" id="A0AAD2H2E4"/>
<evidence type="ECO:0000313" key="2">
    <source>
        <dbReference type="Proteomes" id="UP001295794"/>
    </source>
</evidence>
<evidence type="ECO:0000313" key="1">
    <source>
        <dbReference type="EMBL" id="CAK5268183.1"/>
    </source>
</evidence>
<protein>
    <submittedName>
        <fullName evidence="1">Uncharacterized protein</fullName>
    </submittedName>
</protein>
<reference evidence="1" key="1">
    <citation type="submission" date="2023-11" db="EMBL/GenBank/DDBJ databases">
        <authorList>
            <person name="De Vega J J."/>
            <person name="De Vega J J."/>
        </authorList>
    </citation>
    <scope>NUCLEOTIDE SEQUENCE</scope>
</reference>